<dbReference type="VEuPathDB" id="FungiDB:EYZ11_011518"/>
<dbReference type="AlphaFoldDB" id="A0A4S3J2K5"/>
<organism evidence="1 2">
    <name type="scientific">Aspergillus tanneri</name>
    <dbReference type="NCBI Taxonomy" id="1220188"/>
    <lineage>
        <taxon>Eukaryota</taxon>
        <taxon>Fungi</taxon>
        <taxon>Dikarya</taxon>
        <taxon>Ascomycota</taxon>
        <taxon>Pezizomycotina</taxon>
        <taxon>Eurotiomycetes</taxon>
        <taxon>Eurotiomycetidae</taxon>
        <taxon>Eurotiales</taxon>
        <taxon>Aspergillaceae</taxon>
        <taxon>Aspergillus</taxon>
        <taxon>Aspergillus subgen. Circumdati</taxon>
    </lineage>
</organism>
<reference evidence="1 2" key="1">
    <citation type="submission" date="2019-03" db="EMBL/GenBank/DDBJ databases">
        <title>The genome sequence of a newly discovered highly antifungal drug resistant Aspergillus species, Aspergillus tanneri NIH 1004.</title>
        <authorList>
            <person name="Mounaud S."/>
            <person name="Singh I."/>
            <person name="Joardar V."/>
            <person name="Pakala S."/>
            <person name="Pakala S."/>
            <person name="Venepally P."/>
            <person name="Hoover J."/>
            <person name="Nierman W."/>
            <person name="Chung J."/>
            <person name="Losada L."/>
        </authorList>
    </citation>
    <scope>NUCLEOTIDE SEQUENCE [LARGE SCALE GENOMIC DNA]</scope>
    <source>
        <strain evidence="1 2">NIH1004</strain>
    </source>
</reference>
<dbReference type="EMBL" id="SOSA01000722">
    <property type="protein sequence ID" value="THC89033.1"/>
    <property type="molecule type" value="Genomic_DNA"/>
</dbReference>
<sequence length="74" mass="8060">MTDFQSLQVLNASEVAAVPLKTDMRVSRSVSSDRTGYPNRNQACIRSFADLSSTRSCKGLNEFVEALLGILPPV</sequence>
<dbReference type="Proteomes" id="UP000308092">
    <property type="component" value="Unassembled WGS sequence"/>
</dbReference>
<evidence type="ECO:0000313" key="1">
    <source>
        <dbReference type="EMBL" id="THC89033.1"/>
    </source>
</evidence>
<comment type="caution">
    <text evidence="1">The sequence shown here is derived from an EMBL/GenBank/DDBJ whole genome shotgun (WGS) entry which is preliminary data.</text>
</comment>
<accession>A0A4S3J2K5</accession>
<protein>
    <submittedName>
        <fullName evidence="1">Uncharacterized protein</fullName>
    </submittedName>
</protein>
<proteinExistence type="predicted"/>
<gene>
    <name evidence="1" type="ORF">EYZ11_011518</name>
</gene>
<name>A0A4S3J2K5_9EURO</name>
<evidence type="ECO:0000313" key="2">
    <source>
        <dbReference type="Proteomes" id="UP000308092"/>
    </source>
</evidence>
<keyword evidence="2" id="KW-1185">Reference proteome</keyword>